<gene>
    <name evidence="2" type="ORF">JW613_31205</name>
</gene>
<reference evidence="2 3" key="1">
    <citation type="submission" date="2021-02" db="EMBL/GenBank/DDBJ databases">
        <title>Streptomyces spirodelae sp. nov., isolated from duckweed.</title>
        <authorList>
            <person name="Saimee Y."/>
            <person name="Duangmal K."/>
        </authorList>
    </citation>
    <scope>NUCLEOTIDE SEQUENCE [LARGE SCALE GENOMIC DNA]</scope>
    <source>
        <strain evidence="2 3">DSM 42105</strain>
    </source>
</reference>
<evidence type="ECO:0000256" key="1">
    <source>
        <dbReference type="SAM" id="SignalP"/>
    </source>
</evidence>
<sequence>MPGRAALAVAGLVGVLVLAGQPATSVSAGDPRLTGFEVVQRNGTAPVQRIVEMDVPCPAGKVALGGGVNVVGGTDRAQPMFVHQAAPRTVDGRSSWYAQVVNRGKQALKIRYTANCVDPPPGYEMRISPRKVKEGGSATWATGCGGRKFLLGGGVYVPKGSYGVMAKASGPEPEGGNVWGWEAGVYNTDGFPRDVHIVALCADFLSGWEVRAFGFDFPTQQQVREEAPCTPGKTALSGGAAVDPSRIRSWLNESYPSIPDTRGSPVGWVASATHTSGDVRHLGLRVVCAYT</sequence>
<feature type="chain" id="PRO_5047447676" description="Secreted protein" evidence="1">
    <location>
        <begin position="29"/>
        <end position="291"/>
    </location>
</feature>
<keyword evidence="3" id="KW-1185">Reference proteome</keyword>
<keyword evidence="1" id="KW-0732">Signal</keyword>
<dbReference type="GeneID" id="96263085"/>
<evidence type="ECO:0000313" key="3">
    <source>
        <dbReference type="Proteomes" id="UP000721954"/>
    </source>
</evidence>
<name>A0ABS3Y4X9_9ACTN</name>
<evidence type="ECO:0000313" key="2">
    <source>
        <dbReference type="EMBL" id="MBO8202710.1"/>
    </source>
</evidence>
<dbReference type="Proteomes" id="UP000721954">
    <property type="component" value="Unassembled WGS sequence"/>
</dbReference>
<proteinExistence type="predicted"/>
<organism evidence="2 3">
    <name type="scientific">Streptomyces smyrnaeus</name>
    <dbReference type="NCBI Taxonomy" id="1387713"/>
    <lineage>
        <taxon>Bacteria</taxon>
        <taxon>Bacillati</taxon>
        <taxon>Actinomycetota</taxon>
        <taxon>Actinomycetes</taxon>
        <taxon>Kitasatosporales</taxon>
        <taxon>Streptomycetaceae</taxon>
        <taxon>Streptomyces</taxon>
    </lineage>
</organism>
<accession>A0ABS3Y4X9</accession>
<dbReference type="EMBL" id="JAFFZM010000027">
    <property type="protein sequence ID" value="MBO8202710.1"/>
    <property type="molecule type" value="Genomic_DNA"/>
</dbReference>
<dbReference type="RefSeq" id="WP_209214225.1">
    <property type="nucleotide sequence ID" value="NZ_JAFFZM010000027.1"/>
</dbReference>
<comment type="caution">
    <text evidence="2">The sequence shown here is derived from an EMBL/GenBank/DDBJ whole genome shotgun (WGS) entry which is preliminary data.</text>
</comment>
<evidence type="ECO:0008006" key="4">
    <source>
        <dbReference type="Google" id="ProtNLM"/>
    </source>
</evidence>
<protein>
    <recommendedName>
        <fullName evidence="4">Secreted protein</fullName>
    </recommendedName>
</protein>
<feature type="signal peptide" evidence="1">
    <location>
        <begin position="1"/>
        <end position="28"/>
    </location>
</feature>